<comment type="similarity">
    <text evidence="6">Belongs to the ABC-4 integral membrane protein family.</text>
</comment>
<feature type="transmembrane region" description="Helical" evidence="7">
    <location>
        <begin position="684"/>
        <end position="707"/>
    </location>
</feature>
<feature type="transmembrane region" description="Helical" evidence="7">
    <location>
        <begin position="323"/>
        <end position="345"/>
    </location>
</feature>
<dbReference type="GeneID" id="66562823"/>
<dbReference type="RefSeq" id="WP_038920612.1">
    <property type="nucleotide sequence ID" value="NZ_BMJF01000014.1"/>
</dbReference>
<keyword evidence="3 7" id="KW-0812">Transmembrane</keyword>
<protein>
    <submittedName>
        <fullName evidence="10">Peptide ABC transporter permease</fullName>
    </submittedName>
</protein>
<evidence type="ECO:0000259" key="9">
    <source>
        <dbReference type="Pfam" id="PF12704"/>
    </source>
</evidence>
<feature type="transmembrane region" description="Helical" evidence="7">
    <location>
        <begin position="271"/>
        <end position="295"/>
    </location>
</feature>
<evidence type="ECO:0000313" key="10">
    <source>
        <dbReference type="EMBL" id="ATZ92591.1"/>
    </source>
</evidence>
<keyword evidence="5 7" id="KW-0472">Membrane</keyword>
<evidence type="ECO:0000256" key="1">
    <source>
        <dbReference type="ARBA" id="ARBA00004651"/>
    </source>
</evidence>
<dbReference type="KEGG" id="dfn:CVE23_00505"/>
<comment type="subcellular location">
    <subcellularLocation>
        <location evidence="1">Cell membrane</location>
        <topology evidence="1">Multi-pass membrane protein</topology>
    </subcellularLocation>
</comment>
<dbReference type="AlphaFoldDB" id="A0A2K8QGK0"/>
<feature type="transmembrane region" description="Helical" evidence="7">
    <location>
        <begin position="20"/>
        <end position="39"/>
    </location>
</feature>
<dbReference type="InterPro" id="IPR050250">
    <property type="entry name" value="Macrolide_Exporter_MacB"/>
</dbReference>
<proteinExistence type="inferred from homology"/>
<evidence type="ECO:0000256" key="3">
    <source>
        <dbReference type="ARBA" id="ARBA00022692"/>
    </source>
</evidence>
<keyword evidence="11" id="KW-1185">Reference proteome</keyword>
<dbReference type="GO" id="GO:0022857">
    <property type="term" value="F:transmembrane transporter activity"/>
    <property type="evidence" value="ECO:0007669"/>
    <property type="project" value="TreeGrafter"/>
</dbReference>
<evidence type="ECO:0000256" key="2">
    <source>
        <dbReference type="ARBA" id="ARBA00022475"/>
    </source>
</evidence>
<evidence type="ECO:0000256" key="7">
    <source>
        <dbReference type="SAM" id="Phobius"/>
    </source>
</evidence>
<feature type="domain" description="ABC3 transporter permease C-terminal" evidence="8">
    <location>
        <begin position="278"/>
        <end position="398"/>
    </location>
</feature>
<dbReference type="EMBL" id="CP025003">
    <property type="protein sequence ID" value="ATZ92591.1"/>
    <property type="molecule type" value="Genomic_DNA"/>
</dbReference>
<organism evidence="10 11">
    <name type="scientific">Dickeya fangzhongdai</name>
    <dbReference type="NCBI Taxonomy" id="1778540"/>
    <lineage>
        <taxon>Bacteria</taxon>
        <taxon>Pseudomonadati</taxon>
        <taxon>Pseudomonadota</taxon>
        <taxon>Gammaproteobacteria</taxon>
        <taxon>Enterobacterales</taxon>
        <taxon>Pectobacteriaceae</taxon>
        <taxon>Dickeya</taxon>
    </lineage>
</organism>
<evidence type="ECO:0000313" key="11">
    <source>
        <dbReference type="Proteomes" id="UP000231901"/>
    </source>
</evidence>
<feature type="transmembrane region" description="Helical" evidence="7">
    <location>
        <begin position="372"/>
        <end position="393"/>
    </location>
</feature>
<feature type="domain" description="ABC3 transporter permease C-terminal" evidence="8">
    <location>
        <begin position="690"/>
        <end position="803"/>
    </location>
</feature>
<dbReference type="InterPro" id="IPR025857">
    <property type="entry name" value="MacB_PCD"/>
</dbReference>
<feature type="transmembrane region" description="Helical" evidence="7">
    <location>
        <begin position="423"/>
        <end position="445"/>
    </location>
</feature>
<evidence type="ECO:0000256" key="4">
    <source>
        <dbReference type="ARBA" id="ARBA00022989"/>
    </source>
</evidence>
<evidence type="ECO:0000256" key="5">
    <source>
        <dbReference type="ARBA" id="ARBA00023136"/>
    </source>
</evidence>
<reference evidence="11" key="1">
    <citation type="journal article" date="2018" name="Genome Announc.">
        <title>Complete genome sequence of a Dickeya fangzhongdai type strain causing bleeding canker of pear tree trunks.</title>
        <authorList>
            <person name="Zhao Y."/>
            <person name="Tian Y."/>
            <person name="Li X."/>
            <person name="Hu B."/>
        </authorList>
    </citation>
    <scope>NUCLEOTIDE SEQUENCE [LARGE SCALE GENOMIC DNA]</scope>
    <source>
        <strain evidence="11">DSM 101947</strain>
    </source>
</reference>
<dbReference type="PANTHER" id="PTHR30572:SF4">
    <property type="entry name" value="ABC TRANSPORTER PERMEASE YTRF"/>
    <property type="match status" value="1"/>
</dbReference>
<dbReference type="GO" id="GO:0005886">
    <property type="term" value="C:plasma membrane"/>
    <property type="evidence" value="ECO:0007669"/>
    <property type="project" value="UniProtKB-SubCell"/>
</dbReference>
<dbReference type="NCBIfam" id="TIGR03434">
    <property type="entry name" value="ADOP"/>
    <property type="match status" value="1"/>
</dbReference>
<feature type="transmembrane region" description="Helical" evidence="7">
    <location>
        <begin position="774"/>
        <end position="794"/>
    </location>
</feature>
<dbReference type="Proteomes" id="UP000231901">
    <property type="component" value="Chromosome"/>
</dbReference>
<feature type="domain" description="MacB-like periplasmic core" evidence="9">
    <location>
        <begin position="21"/>
        <end position="236"/>
    </location>
</feature>
<dbReference type="PANTHER" id="PTHR30572">
    <property type="entry name" value="MEMBRANE COMPONENT OF TRANSPORTER-RELATED"/>
    <property type="match status" value="1"/>
</dbReference>
<evidence type="ECO:0000259" key="8">
    <source>
        <dbReference type="Pfam" id="PF02687"/>
    </source>
</evidence>
<sequence length="811" mass="89650">MNLWFDIRYALRLLLKSPGFSVLTITVMACGLGLALYMYSVINTIMYKTLPYPKGEGMVMVTPNVGGVSLDDSGLNFLDYTELSRQLTKVEDVGYFYAEYLDLNDGKRSARYIGILSTPQMFDYTGVSPLMGRVLNDDDMLSGAVPVTVISYDLWENYFNGRRDILNQSIQINGVRTYIVGVMPKGFAFPFFHDLWLPSKIKLQSLSLRNQAPEVYVYAHLNPRFSLDEANQEIASVMGRLADKYPESNKGISAIALSFQVSFMGDDTAQVFLITLSAVAFVLLLACCNVGNLLLARSHQRTREIAVRVALGSPMIRLIMQMLWESLIICILAGIVGVLLAAWGLDLTNTIFPRFVPNRVPSWWHLSLDGSMILNAGILVIVTAFITGALPAWKIANGQFFQALRDGSRGIPGYRTSKAGRSLVVIEVALSFSILCISILLLILVTQAKNADYGVATDGYLISRVNLNKDIYPNAQSRRDFYLKLSKQLHDIPDITAESLTTSAPGEFTAAHQLLIENREDGSSGDENYPMVNDVQVMPGSLAGMGVKVIYGREFSALDNEKSPPVAVISESLARKYWPDGKSAIGKRVRFRNEEESGWYTIIGVVTHVVHGRPFSAFKNRSTVYRSLLQRPTPMMTIMLKAEHLSSLPEKLKLALYNVDSMMPVAQPQTLNNVLERNTLGVRFVANLFMLFGIIAIVLSSSGIYAVTQNAISQRTQEIGIRQVLGATPSHLLKMLMLQGVNQLIAGLILGLPLALLAAPGINRALGDGRGHFVLLFVCVALFIMLIVALATWIPSRRVIMMKPGDAIRYE</sequence>
<keyword evidence="4 7" id="KW-1133">Transmembrane helix</keyword>
<accession>A0A2K8QGK0</accession>
<dbReference type="InterPro" id="IPR003838">
    <property type="entry name" value="ABC3_permease_C"/>
</dbReference>
<feature type="domain" description="MacB-like periplasmic core" evidence="9">
    <location>
        <begin position="497"/>
        <end position="612"/>
    </location>
</feature>
<keyword evidence="2" id="KW-1003">Cell membrane</keyword>
<dbReference type="InterPro" id="IPR017800">
    <property type="entry name" value="ADOP"/>
</dbReference>
<name>A0A2K8QGK0_9GAMM</name>
<dbReference type="Pfam" id="PF02687">
    <property type="entry name" value="FtsX"/>
    <property type="match status" value="2"/>
</dbReference>
<dbReference type="Pfam" id="PF12704">
    <property type="entry name" value="MacB_PCD"/>
    <property type="match status" value="2"/>
</dbReference>
<gene>
    <name evidence="10" type="ORF">CVE23_00505</name>
</gene>
<evidence type="ECO:0000256" key="6">
    <source>
        <dbReference type="ARBA" id="ARBA00038076"/>
    </source>
</evidence>
<feature type="transmembrane region" description="Helical" evidence="7">
    <location>
        <begin position="744"/>
        <end position="762"/>
    </location>
</feature>